<reference evidence="1" key="1">
    <citation type="submission" date="2021-02" db="EMBL/GenBank/DDBJ databases">
        <authorList>
            <consortium name="DOE Joint Genome Institute"/>
            <person name="Ahrendt S."/>
            <person name="Looney B.P."/>
            <person name="Miyauchi S."/>
            <person name="Morin E."/>
            <person name="Drula E."/>
            <person name="Courty P.E."/>
            <person name="Chicoki N."/>
            <person name="Fauchery L."/>
            <person name="Kohler A."/>
            <person name="Kuo A."/>
            <person name="Labutti K."/>
            <person name="Pangilinan J."/>
            <person name="Lipzen A."/>
            <person name="Riley R."/>
            <person name="Andreopoulos W."/>
            <person name="He G."/>
            <person name="Johnson J."/>
            <person name="Barry K.W."/>
            <person name="Grigoriev I.V."/>
            <person name="Nagy L."/>
            <person name="Hibbett D."/>
            <person name="Henrissat B."/>
            <person name="Matheny P.B."/>
            <person name="Labbe J."/>
            <person name="Martin F."/>
        </authorList>
    </citation>
    <scope>NUCLEOTIDE SEQUENCE</scope>
    <source>
        <strain evidence="1">FP105234-sp</strain>
    </source>
</reference>
<dbReference type="Proteomes" id="UP000814033">
    <property type="component" value="Unassembled WGS sequence"/>
</dbReference>
<dbReference type="EMBL" id="MU275853">
    <property type="protein sequence ID" value="KAI0051289.1"/>
    <property type="molecule type" value="Genomic_DNA"/>
</dbReference>
<evidence type="ECO:0000313" key="2">
    <source>
        <dbReference type="Proteomes" id="UP000814033"/>
    </source>
</evidence>
<proteinExistence type="predicted"/>
<accession>A0ACB8S467</accession>
<sequence>MPSRTPDRFETTHQPTQREPGGHQLHSDTSAVNLSGRQKGRNVDAGRRSSAPASQKKCSSTFLGLSLPSGNKIIDKLGLRPEDAEKRARRNPTVSLEPKCRPPDPSPEEIMQRELEVQGDNVPLVPKWNYKRLYHRMRRRLQEDKVDIRVRLYLDDLWEIYFADLDDRYDREWNRKRLALIQSGEVRSPFKKGDQAFATSLDFVALCASTSAVIDGYRHQIPLAVYLSIEELCRRGTPEEGLMRHPRNSQRYNQLVEIFNTPPLFGYGFDLSGESLRDVAALLSTWLRNTPPVVHPAIMDPLWHWCVRPSVDCHDERRFRDEGDWEGRRTHFYKTGERLRGLSPHMRAERARQEADEDMMRDARRIPIARDLFRLLPSHSLSIMCYVLSFLVQLPSCCDVTFDEIAKRFGHTLLGGTKYGSQCTMLWLLQHWPAISEGIFDPESMHPETEDHVRPRLLKQEAKPKGPRPKPRSSVDLNRTLPKENDDQRKASWEAYYGADTGGGRKSSKASNFDDGEDSDQLDTYYQERRGSDETLC</sequence>
<gene>
    <name evidence="1" type="ORF">FA95DRAFT_1554626</name>
</gene>
<comment type="caution">
    <text evidence="1">The sequence shown here is derived from an EMBL/GenBank/DDBJ whole genome shotgun (WGS) entry which is preliminary data.</text>
</comment>
<keyword evidence="2" id="KW-1185">Reference proteome</keyword>
<reference evidence="1" key="2">
    <citation type="journal article" date="2022" name="New Phytol.">
        <title>Evolutionary transition to the ectomycorrhizal habit in the genomes of a hyperdiverse lineage of mushroom-forming fungi.</title>
        <authorList>
            <person name="Looney B."/>
            <person name="Miyauchi S."/>
            <person name="Morin E."/>
            <person name="Drula E."/>
            <person name="Courty P.E."/>
            <person name="Kohler A."/>
            <person name="Kuo A."/>
            <person name="LaButti K."/>
            <person name="Pangilinan J."/>
            <person name="Lipzen A."/>
            <person name="Riley R."/>
            <person name="Andreopoulos W."/>
            <person name="He G."/>
            <person name="Johnson J."/>
            <person name="Nolan M."/>
            <person name="Tritt A."/>
            <person name="Barry K.W."/>
            <person name="Grigoriev I.V."/>
            <person name="Nagy L.G."/>
            <person name="Hibbett D."/>
            <person name="Henrissat B."/>
            <person name="Matheny P.B."/>
            <person name="Labbe J."/>
            <person name="Martin F.M."/>
        </authorList>
    </citation>
    <scope>NUCLEOTIDE SEQUENCE</scope>
    <source>
        <strain evidence="1">FP105234-sp</strain>
    </source>
</reference>
<evidence type="ECO:0000313" key="1">
    <source>
        <dbReference type="EMBL" id="KAI0051289.1"/>
    </source>
</evidence>
<name>A0ACB8S467_9AGAM</name>
<organism evidence="1 2">
    <name type="scientific">Auriscalpium vulgare</name>
    <dbReference type="NCBI Taxonomy" id="40419"/>
    <lineage>
        <taxon>Eukaryota</taxon>
        <taxon>Fungi</taxon>
        <taxon>Dikarya</taxon>
        <taxon>Basidiomycota</taxon>
        <taxon>Agaricomycotina</taxon>
        <taxon>Agaricomycetes</taxon>
        <taxon>Russulales</taxon>
        <taxon>Auriscalpiaceae</taxon>
        <taxon>Auriscalpium</taxon>
    </lineage>
</organism>
<protein>
    <submittedName>
        <fullName evidence="1">Uncharacterized protein</fullName>
    </submittedName>
</protein>